<evidence type="ECO:0000313" key="7">
    <source>
        <dbReference type="Proteomes" id="UP000218627"/>
    </source>
</evidence>
<dbReference type="EMBL" id="OBEN01000006">
    <property type="protein sequence ID" value="SNZ14821.1"/>
    <property type="molecule type" value="Genomic_DNA"/>
</dbReference>
<dbReference type="InterPro" id="IPR001608">
    <property type="entry name" value="Ala_racemase_N"/>
</dbReference>
<dbReference type="PANTHER" id="PTHR10146">
    <property type="entry name" value="PROLINE SYNTHETASE CO-TRANSCRIBED BACTERIAL HOMOLOG PROTEIN"/>
    <property type="match status" value="1"/>
</dbReference>
<proteinExistence type="inferred from homology"/>
<dbReference type="FunFam" id="3.20.20.10:FF:000018">
    <property type="entry name" value="Pyridoxal phosphate homeostasis protein"/>
    <property type="match status" value="1"/>
</dbReference>
<dbReference type="InterPro" id="IPR029066">
    <property type="entry name" value="PLP-binding_barrel"/>
</dbReference>
<feature type="modified residue" description="N6-(pyridoxal phosphate)lysine" evidence="2 3">
    <location>
        <position position="35"/>
    </location>
</feature>
<dbReference type="NCBIfam" id="TIGR00044">
    <property type="entry name" value="YggS family pyridoxal phosphate-dependent enzyme"/>
    <property type="match status" value="1"/>
</dbReference>
<dbReference type="InterPro" id="IPR011078">
    <property type="entry name" value="PyrdxlP_homeostasis"/>
</dbReference>
<dbReference type="Pfam" id="PF01168">
    <property type="entry name" value="Ala_racemase_N"/>
    <property type="match status" value="1"/>
</dbReference>
<name>A0A285P4N1_9AQUI</name>
<comment type="function">
    <text evidence="2">Pyridoxal 5'-phosphate (PLP)-binding protein, which is involved in PLP homeostasis.</text>
</comment>
<dbReference type="GO" id="GO:0030170">
    <property type="term" value="F:pyridoxal phosphate binding"/>
    <property type="evidence" value="ECO:0007669"/>
    <property type="project" value="UniProtKB-UniRule"/>
</dbReference>
<organism evidence="6 7">
    <name type="scientific">Hydrogenobacter hydrogenophilus</name>
    <dbReference type="NCBI Taxonomy" id="35835"/>
    <lineage>
        <taxon>Bacteria</taxon>
        <taxon>Pseudomonadati</taxon>
        <taxon>Aquificota</taxon>
        <taxon>Aquificia</taxon>
        <taxon>Aquificales</taxon>
        <taxon>Aquificaceae</taxon>
        <taxon>Hydrogenobacter</taxon>
    </lineage>
</organism>
<evidence type="ECO:0000259" key="5">
    <source>
        <dbReference type="Pfam" id="PF01168"/>
    </source>
</evidence>
<gene>
    <name evidence="6" type="ORF">SAMN06265353_1219</name>
</gene>
<dbReference type="AlphaFoldDB" id="A0A285P4N1"/>
<accession>A0A285P4N1</accession>
<feature type="domain" description="Alanine racemase N-terminal" evidence="5">
    <location>
        <begin position="47"/>
        <end position="225"/>
    </location>
</feature>
<comment type="similarity">
    <text evidence="2 4">Belongs to the pyridoxal phosphate-binding protein YggS/PROSC family.</text>
</comment>
<evidence type="ECO:0000313" key="6">
    <source>
        <dbReference type="EMBL" id="SNZ14821.1"/>
    </source>
</evidence>
<evidence type="ECO:0000256" key="3">
    <source>
        <dbReference type="PIRSR" id="PIRSR004848-1"/>
    </source>
</evidence>
<dbReference type="HAMAP" id="MF_02087">
    <property type="entry name" value="PLP_homeostasis"/>
    <property type="match status" value="1"/>
</dbReference>
<sequence>MDTCRRLEEVESKIRDACERAGRKREDVLLLGASKSVSLSKIKEYYQCGLSVFGENRVQEFLKKYEELKDLHIDWHFIGRLQSNKVKYIIDKVNLIHSLDRESLAHEINKRAQALGKIQEVLIEVNVGNEESKGGLESEELLNFYERMLAFKNLRVVGLMCIPPYREDPNQVRPYFEKLRKLKEKLEWEFSVKLNHLSMGMSHDFEVAIEEGATIVRIGTLLFGKRT</sequence>
<dbReference type="Gene3D" id="3.20.20.10">
    <property type="entry name" value="Alanine racemase"/>
    <property type="match status" value="1"/>
</dbReference>
<reference evidence="7" key="1">
    <citation type="submission" date="2017-09" db="EMBL/GenBank/DDBJ databases">
        <authorList>
            <person name="Varghese N."/>
            <person name="Submissions S."/>
        </authorList>
    </citation>
    <scope>NUCLEOTIDE SEQUENCE [LARGE SCALE GENOMIC DNA]</scope>
    <source>
        <strain evidence="7">DSM 2913</strain>
    </source>
</reference>
<evidence type="ECO:0000256" key="4">
    <source>
        <dbReference type="RuleBase" id="RU004514"/>
    </source>
</evidence>
<keyword evidence="7" id="KW-1185">Reference proteome</keyword>
<dbReference type="SUPFAM" id="SSF51419">
    <property type="entry name" value="PLP-binding barrel"/>
    <property type="match status" value="1"/>
</dbReference>
<evidence type="ECO:0000256" key="2">
    <source>
        <dbReference type="HAMAP-Rule" id="MF_02087"/>
    </source>
</evidence>
<dbReference type="CDD" id="cd00635">
    <property type="entry name" value="PLPDE_III_YBL036c_like"/>
    <property type="match status" value="1"/>
</dbReference>
<dbReference type="RefSeq" id="WP_096602427.1">
    <property type="nucleotide sequence ID" value="NZ_OBEN01000006.1"/>
</dbReference>
<dbReference type="PROSITE" id="PS01211">
    <property type="entry name" value="UPF0001"/>
    <property type="match status" value="1"/>
</dbReference>
<dbReference type="PANTHER" id="PTHR10146:SF14">
    <property type="entry name" value="PYRIDOXAL PHOSPHATE HOMEOSTASIS PROTEIN"/>
    <property type="match status" value="1"/>
</dbReference>
<keyword evidence="1 2" id="KW-0663">Pyridoxal phosphate</keyword>
<evidence type="ECO:0000256" key="1">
    <source>
        <dbReference type="ARBA" id="ARBA00022898"/>
    </source>
</evidence>
<protein>
    <recommendedName>
        <fullName evidence="2">Pyridoxal phosphate homeostasis protein</fullName>
        <shortName evidence="2">PLP homeostasis protein</shortName>
    </recommendedName>
</protein>
<dbReference type="PIRSF" id="PIRSF004848">
    <property type="entry name" value="YBL036c_PLPDEIII"/>
    <property type="match status" value="1"/>
</dbReference>
<dbReference type="OrthoDB" id="9804072at2"/>
<dbReference type="Proteomes" id="UP000218627">
    <property type="component" value="Unassembled WGS sequence"/>
</dbReference>
<comment type="cofactor">
    <cofactor evidence="3">
        <name>pyridoxal 5'-phosphate</name>
        <dbReference type="ChEBI" id="CHEBI:597326"/>
    </cofactor>
</comment>